<dbReference type="GO" id="GO:0071988">
    <property type="term" value="P:protein localization to spindle pole body"/>
    <property type="evidence" value="ECO:0007669"/>
    <property type="project" value="InterPro"/>
</dbReference>
<dbReference type="OrthoDB" id="4035046at2759"/>
<reference evidence="12 13" key="1">
    <citation type="submission" date="2020-05" db="EMBL/GenBank/DDBJ databases">
        <authorList>
            <person name="Casaregola S."/>
            <person name="Devillers H."/>
            <person name="Grondin C."/>
        </authorList>
    </citation>
    <scope>NUCLEOTIDE SEQUENCE [LARGE SCALE GENOMIC DNA]</scope>
    <source>
        <strain evidence="12 13">CLIB 1767</strain>
    </source>
</reference>
<dbReference type="GO" id="GO:0031965">
    <property type="term" value="C:nuclear membrane"/>
    <property type="evidence" value="ECO:0007669"/>
    <property type="project" value="UniProtKB-SubCell"/>
</dbReference>
<accession>A0A8H2VET7</accession>
<dbReference type="InterPro" id="IPR031433">
    <property type="entry name" value="Mps2"/>
</dbReference>
<evidence type="ECO:0000256" key="7">
    <source>
        <dbReference type="ARBA" id="ARBA00023054"/>
    </source>
</evidence>
<comment type="subcellular location">
    <subcellularLocation>
        <location evidence="11">Cytoplasm</location>
        <location evidence="11">Cytoskeleton</location>
        <location evidence="11">Microtubule organizing center</location>
        <location evidence="11">Spindle pole body</location>
    </subcellularLocation>
    <subcellularLocation>
        <location evidence="11">Nucleus membrane</location>
        <topology evidence="11">Single-pass membrane protein</topology>
    </subcellularLocation>
</comment>
<dbReference type="AlphaFoldDB" id="A0A8H2VET7"/>
<evidence type="ECO:0000256" key="5">
    <source>
        <dbReference type="ARBA" id="ARBA00022692"/>
    </source>
</evidence>
<evidence type="ECO:0000313" key="12">
    <source>
        <dbReference type="EMBL" id="CAB4254284.1"/>
    </source>
</evidence>
<feature type="coiled-coil region" evidence="11">
    <location>
        <begin position="123"/>
        <end position="157"/>
    </location>
</feature>
<dbReference type="GO" id="GO:0030474">
    <property type="term" value="P:spindle pole body duplication"/>
    <property type="evidence" value="ECO:0007669"/>
    <property type="project" value="InterPro"/>
</dbReference>
<keyword evidence="7 11" id="KW-0175">Coiled coil</keyword>
<keyword evidence="6 11" id="KW-1133">Transmembrane helix</keyword>
<gene>
    <name evidence="11" type="primary">MPS2</name>
    <name evidence="12" type="ORF">KABA2_04S02750</name>
</gene>
<dbReference type="GO" id="GO:0005737">
    <property type="term" value="C:cytoplasm"/>
    <property type="evidence" value="ECO:0007669"/>
    <property type="project" value="UniProtKB-UniRule"/>
</dbReference>
<evidence type="ECO:0000256" key="3">
    <source>
        <dbReference type="ARBA" id="ARBA00015584"/>
    </source>
</evidence>
<comment type="function">
    <text evidence="1 11">Component of the spindle pole body (SPB) required for insertion of the nascent SPB into the nuclear envelope and for the proper execution of spindle pole body (SPB) duplication.</text>
</comment>
<keyword evidence="13" id="KW-1185">Reference proteome</keyword>
<dbReference type="EMBL" id="CAEFZW010000004">
    <property type="protein sequence ID" value="CAB4254284.1"/>
    <property type="molecule type" value="Genomic_DNA"/>
</dbReference>
<sequence length="343" mass="39821">MSSKDELFQSIWLELDSTKKGFIYGKDLPDLVTKTLDASNGSIETIEKDKRLLLEKFAKEQSYTKLYKVIVDDTLKKLIGMTCSDLVSDRSINIVKPSIPIRKVGTGEENKDKNELYALKQQLREKEVIIKSKDEKLDALQENVELYKKKYDHLVDEFKYYKKTIGKQRRLSEEMNVNSENSISSEENVENKNFDLRNEFFIEEFRRQINEQSKVINKLKDQIQTNPAISGYDGTKTKQNNSFYWNNIPVFISRQFTTFLVIISVLGFVSSLYFRFITTDDSLLIGLDNVDGGESWFRRNPLISSIDWLVGEKISEDNDNGGASYREMTKEDIEAYNKIFSRS</sequence>
<evidence type="ECO:0000256" key="2">
    <source>
        <dbReference type="ARBA" id="ARBA00008916"/>
    </source>
</evidence>
<dbReference type="Pfam" id="PF17060">
    <property type="entry name" value="MPS2"/>
    <property type="match status" value="2"/>
</dbReference>
<evidence type="ECO:0000256" key="9">
    <source>
        <dbReference type="ARBA" id="ARBA00023212"/>
    </source>
</evidence>
<keyword evidence="5 11" id="KW-0812">Transmembrane</keyword>
<feature type="transmembrane region" description="Helical" evidence="11">
    <location>
        <begin position="256"/>
        <end position="274"/>
    </location>
</feature>
<evidence type="ECO:0000256" key="11">
    <source>
        <dbReference type="RuleBase" id="RU362141"/>
    </source>
</evidence>
<keyword evidence="10 11" id="KW-0539">Nucleus</keyword>
<proteinExistence type="inferred from homology"/>
<organism evidence="12 13">
    <name type="scientific">Maudiozyma barnettii</name>
    <dbReference type="NCBI Taxonomy" id="61262"/>
    <lineage>
        <taxon>Eukaryota</taxon>
        <taxon>Fungi</taxon>
        <taxon>Dikarya</taxon>
        <taxon>Ascomycota</taxon>
        <taxon>Saccharomycotina</taxon>
        <taxon>Saccharomycetes</taxon>
        <taxon>Saccharomycetales</taxon>
        <taxon>Saccharomycetaceae</taxon>
        <taxon>Maudiozyma</taxon>
    </lineage>
</organism>
<protein>
    <recommendedName>
        <fullName evidence="3 11">Monopolar spindle protein 2</fullName>
    </recommendedName>
</protein>
<keyword evidence="9 11" id="KW-0206">Cytoskeleton</keyword>
<evidence type="ECO:0000256" key="6">
    <source>
        <dbReference type="ARBA" id="ARBA00022989"/>
    </source>
</evidence>
<keyword evidence="4 11" id="KW-0963">Cytoplasm</keyword>
<evidence type="ECO:0000256" key="1">
    <source>
        <dbReference type="ARBA" id="ARBA00003044"/>
    </source>
</evidence>
<name>A0A8H2VET7_9SACH</name>
<dbReference type="Proteomes" id="UP000644660">
    <property type="component" value="Unassembled WGS sequence"/>
</dbReference>
<comment type="caution">
    <text evidence="12">The sequence shown here is derived from an EMBL/GenBank/DDBJ whole genome shotgun (WGS) entry which is preliminary data.</text>
</comment>
<evidence type="ECO:0000256" key="10">
    <source>
        <dbReference type="ARBA" id="ARBA00023242"/>
    </source>
</evidence>
<comment type="similarity">
    <text evidence="2 11">Belongs to the MPS2 family.</text>
</comment>
<dbReference type="GO" id="GO:0005816">
    <property type="term" value="C:spindle pole body"/>
    <property type="evidence" value="ECO:0007669"/>
    <property type="project" value="UniProtKB-SubCell"/>
</dbReference>
<evidence type="ECO:0000256" key="8">
    <source>
        <dbReference type="ARBA" id="ARBA00023136"/>
    </source>
</evidence>
<evidence type="ECO:0000256" key="4">
    <source>
        <dbReference type="ARBA" id="ARBA00022490"/>
    </source>
</evidence>
<evidence type="ECO:0000313" key="13">
    <source>
        <dbReference type="Proteomes" id="UP000644660"/>
    </source>
</evidence>
<keyword evidence="8 11" id="KW-0472">Membrane</keyword>